<evidence type="ECO:0000256" key="5">
    <source>
        <dbReference type="ARBA" id="ARBA00023242"/>
    </source>
</evidence>
<dbReference type="PANTHER" id="PTHR31945">
    <property type="entry name" value="TRANSCRIPTION FACTOR SCREAM2-RELATED"/>
    <property type="match status" value="1"/>
</dbReference>
<feature type="compositionally biased region" description="Polar residues" evidence="6">
    <location>
        <begin position="952"/>
        <end position="964"/>
    </location>
</feature>
<evidence type="ECO:0000313" key="9">
    <source>
        <dbReference type="Proteomes" id="UP000266723"/>
    </source>
</evidence>
<keyword evidence="3" id="KW-0238">DNA-binding</keyword>
<keyword evidence="4" id="KW-0804">Transcription</keyword>
<gene>
    <name evidence="8" type="ORF">DY000_02025352</name>
</gene>
<dbReference type="InterPro" id="IPR036638">
    <property type="entry name" value="HLH_DNA-bd_sf"/>
</dbReference>
<dbReference type="Proteomes" id="UP000266723">
    <property type="component" value="Unassembled WGS sequence"/>
</dbReference>
<dbReference type="InterPro" id="IPR054502">
    <property type="entry name" value="bHLH-TF_ACT-like_plant"/>
</dbReference>
<feature type="region of interest" description="Disordered" evidence="6">
    <location>
        <begin position="819"/>
        <end position="887"/>
    </location>
</feature>
<feature type="domain" description="BHLH" evidence="7">
    <location>
        <begin position="250"/>
        <end position="299"/>
    </location>
</feature>
<feature type="domain" description="BHLH" evidence="7">
    <location>
        <begin position="883"/>
        <end position="932"/>
    </location>
</feature>
<comment type="subcellular location">
    <subcellularLocation>
        <location evidence="1">Nucleus</location>
    </subcellularLocation>
</comment>
<dbReference type="Gene3D" id="4.10.280.10">
    <property type="entry name" value="Helix-loop-helix DNA-binding domain"/>
    <property type="match status" value="2"/>
</dbReference>
<feature type="region of interest" description="Disordered" evidence="6">
    <location>
        <begin position="310"/>
        <end position="332"/>
    </location>
</feature>
<dbReference type="SUPFAM" id="SSF47459">
    <property type="entry name" value="HLH, helix-loop-helix DNA-binding domain"/>
    <property type="match status" value="2"/>
</dbReference>
<keyword evidence="9" id="KW-1185">Reference proteome</keyword>
<dbReference type="EMBL" id="QGKV02000299">
    <property type="protein sequence ID" value="KAF3593238.1"/>
    <property type="molecule type" value="Genomic_DNA"/>
</dbReference>
<dbReference type="Pfam" id="PF22754">
    <property type="entry name" value="bHLH-TF_ACT-like_plant"/>
    <property type="match status" value="2"/>
</dbReference>
<keyword evidence="5" id="KW-0539">Nucleus</keyword>
<dbReference type="PROSITE" id="PS50888">
    <property type="entry name" value="BHLH"/>
    <property type="match status" value="2"/>
</dbReference>
<protein>
    <recommendedName>
        <fullName evidence="7">BHLH domain-containing protein</fullName>
    </recommendedName>
</protein>
<keyword evidence="2" id="KW-0805">Transcription regulation</keyword>
<dbReference type="PANTHER" id="PTHR31945:SF109">
    <property type="entry name" value="BHLH DOMAIN-CONTAINING PROTEIN"/>
    <property type="match status" value="1"/>
</dbReference>
<dbReference type="InterPro" id="IPR011598">
    <property type="entry name" value="bHLH_dom"/>
</dbReference>
<feature type="region of interest" description="Disordered" evidence="6">
    <location>
        <begin position="226"/>
        <end position="253"/>
    </location>
</feature>
<evidence type="ECO:0000256" key="4">
    <source>
        <dbReference type="ARBA" id="ARBA00023163"/>
    </source>
</evidence>
<name>A0ABQ7E7Q9_BRACR</name>
<proteinExistence type="predicted"/>
<feature type="region of interest" description="Disordered" evidence="6">
    <location>
        <begin position="944"/>
        <end position="964"/>
    </location>
</feature>
<dbReference type="InterPro" id="IPR051358">
    <property type="entry name" value="TF_AMS/ICE1/BHLH6-like"/>
</dbReference>
<accession>A0ABQ7E7Q9</accession>
<dbReference type="SMART" id="SM00353">
    <property type="entry name" value="HLH"/>
    <property type="match status" value="2"/>
</dbReference>
<evidence type="ECO:0000256" key="1">
    <source>
        <dbReference type="ARBA" id="ARBA00004123"/>
    </source>
</evidence>
<comment type="caution">
    <text evidence="8">The sequence shown here is derived from an EMBL/GenBank/DDBJ whole genome shotgun (WGS) entry which is preliminary data.</text>
</comment>
<dbReference type="CDD" id="cd11443">
    <property type="entry name" value="bHLH_AtAMS_like"/>
    <property type="match status" value="2"/>
</dbReference>
<feature type="compositionally biased region" description="Low complexity" evidence="6">
    <location>
        <begin position="823"/>
        <end position="834"/>
    </location>
</feature>
<evidence type="ECO:0000256" key="2">
    <source>
        <dbReference type="ARBA" id="ARBA00023015"/>
    </source>
</evidence>
<evidence type="ECO:0000313" key="8">
    <source>
        <dbReference type="EMBL" id="KAF3593238.1"/>
    </source>
</evidence>
<feature type="compositionally biased region" description="Polar residues" evidence="6">
    <location>
        <begin position="311"/>
        <end position="332"/>
    </location>
</feature>
<reference evidence="8 9" key="1">
    <citation type="journal article" date="2020" name="BMC Genomics">
        <title>Intraspecific diversification of the crop wild relative Brassica cretica Lam. using demographic model selection.</title>
        <authorList>
            <person name="Kioukis A."/>
            <person name="Michalopoulou V.A."/>
            <person name="Briers L."/>
            <person name="Pirintsos S."/>
            <person name="Studholme D.J."/>
            <person name="Pavlidis P."/>
            <person name="Sarris P.F."/>
        </authorList>
    </citation>
    <scope>NUCLEOTIDE SEQUENCE [LARGE SCALE GENOMIC DNA]</scope>
    <source>
        <strain evidence="9">cv. PFS-1207/04</strain>
    </source>
</reference>
<evidence type="ECO:0000259" key="7">
    <source>
        <dbReference type="PROSITE" id="PS50888"/>
    </source>
</evidence>
<sequence length="1074" mass="115468">MVLDGNGGAVWLGGGGGGGGERVHEEEDGAAHFKPMLEGGDWFSNQPQELHMLQSHHQDFRFLGGGGFAFHQSVDSSSSFSPSQAFGLDMSHQPSFLAAANNNNPFDNNNNAFEFGSDSGFLGHIQAPMGFGSLMQLGNNNSTPLCGGGGFTPLEFEGFGSPASFVGSRAKVLKPLEVLASSGAQPTLFQKRAAMRQSSGMMRKLSDDGEIDETGVEVSGLNYESDELNESGKAAESVQNGGGGRGKKKGMPAKNLMAERRRRKKLNDRLYMLRSVVPKISKMDRASILGDAIDYLKELLQRINDLHNELESTPNGSLPPTSSSFHPLTPTPQTLSCRVKEELCPSSLPSPKGQQARVEVRLREGRAVNIHMFCGRRPGLLLDTMKALDNLGLDVQQAVISCFNGFALDVFRAEQCQEGQEILPDQIKAVLFDTAGYAGRVSATLPWRSQAFLSFFTIFPLFYAWEPFSGLVSTLWCDDIPNGGAVSWRWLSGIYSGRDHGIGSPDCCSSYVCLLAAEPDFTSTDVLPSFRRLSTATTAMSRLAPYGEDVLVQELNSYMLVTKAGALNVKALNFTMVLDGNGGGVWLGGGGGGGERVQEEENEEASWGRNQEDGAQYKPMLEGGGDWFTSNQPHPQDLQMLQSQQDFRFLGGFGFNPNDNLLLLHQSMDSSSSCSPSQAFSLDPSQASFLAAANNKSCLLNVPSSANPFDNAFEFGSDSGFLNQIQAPVSMGFGSLTQLGSSVPDFLSARSLLPPENNNTPPLCGGGGGGGGGGGFTPLELEGFGSPASFVGSRPKVLKPLEVLASSGAQPTLFQKRAAMRQSSGSKMGNSESSGMRRLSDDGDMDETGVEVSGLNYESDELNESGKASESVQNGGGKGKKKGMPAKNLMAERRRRKKLNDRLYMLRSVVPKISKMDRASILGDAIDYLKELLQRINDLHNELESTPAGSLPPTSSSFHPLTPTPQTLSCRVKEELCPSSLPSPKGQQARVEVRLREGRAVNIHMFCGRRPGLLLATMKALDNLGLDVQQAVISCFNGFALDVFRAEQCQEGQEILPDQIKAVLFDTAGYAGMI</sequence>
<organism evidence="8 9">
    <name type="scientific">Brassica cretica</name>
    <name type="common">Mustard</name>
    <dbReference type="NCBI Taxonomy" id="69181"/>
    <lineage>
        <taxon>Eukaryota</taxon>
        <taxon>Viridiplantae</taxon>
        <taxon>Streptophyta</taxon>
        <taxon>Embryophyta</taxon>
        <taxon>Tracheophyta</taxon>
        <taxon>Spermatophyta</taxon>
        <taxon>Magnoliopsida</taxon>
        <taxon>eudicotyledons</taxon>
        <taxon>Gunneridae</taxon>
        <taxon>Pentapetalae</taxon>
        <taxon>rosids</taxon>
        <taxon>malvids</taxon>
        <taxon>Brassicales</taxon>
        <taxon>Brassicaceae</taxon>
        <taxon>Brassiceae</taxon>
        <taxon>Brassica</taxon>
    </lineage>
</organism>
<evidence type="ECO:0000256" key="6">
    <source>
        <dbReference type="SAM" id="MobiDB-lite"/>
    </source>
</evidence>
<dbReference type="CDD" id="cd04873">
    <property type="entry name" value="ACT_UUR-ACR-like"/>
    <property type="match status" value="2"/>
</dbReference>
<evidence type="ECO:0000256" key="3">
    <source>
        <dbReference type="ARBA" id="ARBA00023125"/>
    </source>
</evidence>
<dbReference type="Pfam" id="PF00010">
    <property type="entry name" value="HLH"/>
    <property type="match status" value="2"/>
</dbReference>